<dbReference type="PANTHER" id="PTHR48081">
    <property type="entry name" value="AB HYDROLASE SUPERFAMILY PROTEIN C4A8.06C"/>
    <property type="match status" value="1"/>
</dbReference>
<dbReference type="Gene3D" id="3.40.50.1820">
    <property type="entry name" value="alpha/beta hydrolase"/>
    <property type="match status" value="1"/>
</dbReference>
<comment type="similarity">
    <text evidence="1">Belongs to the 'GDXG' lipolytic enzyme family.</text>
</comment>
<dbReference type="Pfam" id="PF07859">
    <property type="entry name" value="Abhydrolase_3"/>
    <property type="match status" value="1"/>
</dbReference>
<evidence type="ECO:0000313" key="6">
    <source>
        <dbReference type="Proteomes" id="UP000799441"/>
    </source>
</evidence>
<keyword evidence="6" id="KW-1185">Reference proteome</keyword>
<sequence length="395" mass="44618">MILGQIAWVDCLAFLIFLAPQLIIQVGVVDTAICGLKALPFLLVQMPFQLIRERYFTSYANKSPFVQTNTLFQDLVIRCVRYAFAYIPSSIGKVFFSKNVALPFLRFRMLRHGILRRPLHWKEIDRQGLRGVYMIHDSARRPDVVVYYCHGGGFSMGSAYFYMEFLLGWLTLLHDDGGYSNPAVFALDYTLVPEATYPTQVQETLAGYKYLLSIVDDPAQIIVSGDSAGATLVLSLLLTLSKFSNFKDRLPGLAVIISPWASVISSRNQNTASDYLNAESLHLYGSQYLGKNASPEDSVASPGTCRDVSWWKKSAPLHGFYFIYGREEVFAPETKSVISLLRQAKVLVSEREEKHWIHAWPVVKLFLCDTKDERIGGLKAIVKICRERLGNFKDV</sequence>
<dbReference type="OrthoDB" id="408631at2759"/>
<name>A0A9P4Q1Z9_9PEZI</name>
<comment type="caution">
    <text evidence="5">The sequence shown here is derived from an EMBL/GenBank/DDBJ whole genome shotgun (WGS) entry which is preliminary data.</text>
</comment>
<feature type="domain" description="Alpha/beta hydrolase fold-3" evidence="4">
    <location>
        <begin position="146"/>
        <end position="360"/>
    </location>
</feature>
<dbReference type="InterPro" id="IPR050300">
    <property type="entry name" value="GDXG_lipolytic_enzyme"/>
</dbReference>
<evidence type="ECO:0000259" key="4">
    <source>
        <dbReference type="Pfam" id="PF07859"/>
    </source>
</evidence>
<evidence type="ECO:0000313" key="5">
    <source>
        <dbReference type="EMBL" id="KAF2718040.1"/>
    </source>
</evidence>
<accession>A0A9P4Q1Z9</accession>
<dbReference type="InterPro" id="IPR013094">
    <property type="entry name" value="AB_hydrolase_3"/>
</dbReference>
<evidence type="ECO:0000256" key="2">
    <source>
        <dbReference type="ARBA" id="ARBA00022801"/>
    </source>
</evidence>
<dbReference type="InterPro" id="IPR033140">
    <property type="entry name" value="Lipase_GDXG_put_SER_AS"/>
</dbReference>
<dbReference type="SUPFAM" id="SSF53474">
    <property type="entry name" value="alpha/beta-Hydrolases"/>
    <property type="match status" value="1"/>
</dbReference>
<dbReference type="AlphaFoldDB" id="A0A9P4Q1Z9"/>
<reference evidence="5" key="1">
    <citation type="journal article" date="2020" name="Stud. Mycol.">
        <title>101 Dothideomycetes genomes: a test case for predicting lifestyles and emergence of pathogens.</title>
        <authorList>
            <person name="Haridas S."/>
            <person name="Albert R."/>
            <person name="Binder M."/>
            <person name="Bloem J."/>
            <person name="Labutti K."/>
            <person name="Salamov A."/>
            <person name="Andreopoulos B."/>
            <person name="Baker S."/>
            <person name="Barry K."/>
            <person name="Bills G."/>
            <person name="Bluhm B."/>
            <person name="Cannon C."/>
            <person name="Castanera R."/>
            <person name="Culley D."/>
            <person name="Daum C."/>
            <person name="Ezra D."/>
            <person name="Gonzalez J."/>
            <person name="Henrissat B."/>
            <person name="Kuo A."/>
            <person name="Liang C."/>
            <person name="Lipzen A."/>
            <person name="Lutzoni F."/>
            <person name="Magnuson J."/>
            <person name="Mondo S."/>
            <person name="Nolan M."/>
            <person name="Ohm R."/>
            <person name="Pangilinan J."/>
            <person name="Park H.-J."/>
            <person name="Ramirez L."/>
            <person name="Alfaro M."/>
            <person name="Sun H."/>
            <person name="Tritt A."/>
            <person name="Yoshinaga Y."/>
            <person name="Zwiers L.-H."/>
            <person name="Turgeon B."/>
            <person name="Goodwin S."/>
            <person name="Spatafora J."/>
            <person name="Crous P."/>
            <person name="Grigoriev I."/>
        </authorList>
    </citation>
    <scope>NUCLEOTIDE SEQUENCE</scope>
    <source>
        <strain evidence="5">CBS 116435</strain>
    </source>
</reference>
<protein>
    <submittedName>
        <fullName evidence="5">Alpha/beta-hydrolase</fullName>
    </submittedName>
</protein>
<dbReference type="EMBL" id="MU003831">
    <property type="protein sequence ID" value="KAF2718040.1"/>
    <property type="molecule type" value="Genomic_DNA"/>
</dbReference>
<gene>
    <name evidence="5" type="ORF">K431DRAFT_231744</name>
</gene>
<dbReference type="PROSITE" id="PS01174">
    <property type="entry name" value="LIPASE_GDXG_SER"/>
    <property type="match status" value="1"/>
</dbReference>
<evidence type="ECO:0000256" key="1">
    <source>
        <dbReference type="ARBA" id="ARBA00010515"/>
    </source>
</evidence>
<dbReference type="GO" id="GO:0016787">
    <property type="term" value="F:hydrolase activity"/>
    <property type="evidence" value="ECO:0007669"/>
    <property type="project" value="UniProtKB-KW"/>
</dbReference>
<evidence type="ECO:0000256" key="3">
    <source>
        <dbReference type="PROSITE-ProRule" id="PRU10038"/>
    </source>
</evidence>
<organism evidence="5 6">
    <name type="scientific">Polychaeton citri CBS 116435</name>
    <dbReference type="NCBI Taxonomy" id="1314669"/>
    <lineage>
        <taxon>Eukaryota</taxon>
        <taxon>Fungi</taxon>
        <taxon>Dikarya</taxon>
        <taxon>Ascomycota</taxon>
        <taxon>Pezizomycotina</taxon>
        <taxon>Dothideomycetes</taxon>
        <taxon>Dothideomycetidae</taxon>
        <taxon>Capnodiales</taxon>
        <taxon>Capnodiaceae</taxon>
        <taxon>Polychaeton</taxon>
    </lineage>
</organism>
<dbReference type="Proteomes" id="UP000799441">
    <property type="component" value="Unassembled WGS sequence"/>
</dbReference>
<proteinExistence type="inferred from homology"/>
<dbReference type="InterPro" id="IPR029058">
    <property type="entry name" value="AB_hydrolase_fold"/>
</dbReference>
<keyword evidence="2" id="KW-0378">Hydrolase</keyword>
<dbReference type="PANTHER" id="PTHR48081:SF2">
    <property type="entry name" value="ALPHA_BETA-HYDROLASE"/>
    <property type="match status" value="1"/>
</dbReference>
<feature type="active site" evidence="3">
    <location>
        <position position="227"/>
    </location>
</feature>